<dbReference type="EMBL" id="NILC01000018">
    <property type="protein sequence ID" value="TWL29766.1"/>
    <property type="molecule type" value="Genomic_DNA"/>
</dbReference>
<dbReference type="AlphaFoldDB" id="A0A8B5YEL9"/>
<organism evidence="1 2">
    <name type="scientific">Bacillus licheniformis</name>
    <dbReference type="NCBI Taxonomy" id="1402"/>
    <lineage>
        <taxon>Bacteria</taxon>
        <taxon>Bacillati</taxon>
        <taxon>Bacillota</taxon>
        <taxon>Bacilli</taxon>
        <taxon>Bacillales</taxon>
        <taxon>Bacillaceae</taxon>
        <taxon>Bacillus</taxon>
    </lineage>
</organism>
<dbReference type="Proteomes" id="UP000435910">
    <property type="component" value="Unassembled WGS sequence"/>
</dbReference>
<gene>
    <name evidence="1" type="ORF">CHCC16736_3519</name>
</gene>
<name>A0A8B5YEL9_BACLI</name>
<accession>A0A8B5YEL9</accession>
<protein>
    <submittedName>
        <fullName evidence="1">Uncharacterized protein</fullName>
    </submittedName>
</protein>
<reference evidence="1 2" key="1">
    <citation type="submission" date="2019-06" db="EMBL/GenBank/DDBJ databases">
        <title>Genome sequence analysis of &gt;100 Bacillus licheniformis strains suggests intrinsic resistance to this species.</title>
        <authorList>
            <person name="Wels M."/>
            <person name="Siezen R.J."/>
            <person name="Johansen E."/>
            <person name="Stuer-Lauridsen B."/>
            <person name="Bjerre K."/>
            <person name="Nielsen B.K.K."/>
        </authorList>
    </citation>
    <scope>NUCLEOTIDE SEQUENCE [LARGE SCALE GENOMIC DNA]</scope>
    <source>
        <strain evidence="1 2">BAC-16736</strain>
    </source>
</reference>
<evidence type="ECO:0000313" key="1">
    <source>
        <dbReference type="EMBL" id="TWL29766.1"/>
    </source>
</evidence>
<comment type="caution">
    <text evidence="1">The sequence shown here is derived from an EMBL/GenBank/DDBJ whole genome shotgun (WGS) entry which is preliminary data.</text>
</comment>
<proteinExistence type="predicted"/>
<evidence type="ECO:0000313" key="2">
    <source>
        <dbReference type="Proteomes" id="UP000435910"/>
    </source>
</evidence>
<dbReference type="RefSeq" id="WP_186438641.1">
    <property type="nucleotide sequence ID" value="NZ_NILC01000018.1"/>
</dbReference>
<sequence>MAEDTRRISEFTDKQRLKLAEIAEENTKRSEEGLTVIKKDDEWRR</sequence>